<dbReference type="KEGG" id="mwe:WEN_02980"/>
<gene>
    <name evidence="1" type="ordered locus">WEN_02980</name>
</gene>
<accession>I6YM53</accession>
<keyword evidence="2" id="KW-1185">Reference proteome</keyword>
<dbReference type="Proteomes" id="UP000009005">
    <property type="component" value="Chromosome"/>
</dbReference>
<name>I6YM53_MYCWM</name>
<organism evidence="1 2">
    <name type="scientific">Mycoplasma wenyonii (strain Massachusetts)</name>
    <name type="common">Eperythrozoon wenyonii</name>
    <dbReference type="NCBI Taxonomy" id="1197325"/>
    <lineage>
        <taxon>Bacteria</taxon>
        <taxon>Bacillati</taxon>
        <taxon>Mycoplasmatota</taxon>
        <taxon>Mollicutes</taxon>
        <taxon>Mycoplasmataceae</taxon>
        <taxon>Mycoplasma</taxon>
    </lineage>
</organism>
<dbReference type="PATRIC" id="fig|1197325.3.peg.644"/>
<dbReference type="EMBL" id="CP003703">
    <property type="protein sequence ID" value="AFN65379.1"/>
    <property type="molecule type" value="Genomic_DNA"/>
</dbReference>
<dbReference type="HOGENOM" id="CLU_2863084_0_0_14"/>
<evidence type="ECO:0000313" key="2">
    <source>
        <dbReference type="Proteomes" id="UP000009005"/>
    </source>
</evidence>
<proteinExistence type="predicted"/>
<evidence type="ECO:0000313" key="1">
    <source>
        <dbReference type="EMBL" id="AFN65379.1"/>
    </source>
</evidence>
<reference evidence="1 2" key="1">
    <citation type="journal article" date="2012" name="J. Bacteriol.">
        <title>Complete genome sequence of Mycoplasma wenyonii strain Massachusetts.</title>
        <authorList>
            <person name="Dos Santos A.P."/>
            <person name="Guimaraes A.M."/>
            <person name="do Nascimento N.C."/>
            <person name="Sanmiguel P.J."/>
            <person name="Messick J.B."/>
        </authorList>
    </citation>
    <scope>NUCLEOTIDE SEQUENCE [LARGE SCALE GENOMIC DNA]</scope>
    <source>
        <strain evidence="1 2">Massachusetts</strain>
    </source>
</reference>
<dbReference type="AlphaFoldDB" id="I6YM53"/>
<protein>
    <submittedName>
        <fullName evidence="1">Uncharacterized protein</fullName>
    </submittedName>
</protein>
<sequence length="64" mass="7468">MLKNSNECWGLVVSSKKGEQEKVKWRRIKGSIEGETCKLEIGKKRKIFEDGKWKNEDNSVTLNR</sequence>